<evidence type="ECO:0000313" key="2">
    <source>
        <dbReference type="Proteomes" id="UP000472241"/>
    </source>
</evidence>
<evidence type="ECO:0000313" key="1">
    <source>
        <dbReference type="Ensembl" id="ENSLCNP00005031784.1"/>
    </source>
</evidence>
<dbReference type="AlphaFoldDB" id="A0A667HZ23"/>
<name>A0A667HZ23_LYNCA</name>
<dbReference type="Proteomes" id="UP000472241">
    <property type="component" value="Unplaced"/>
</dbReference>
<proteinExistence type="predicted"/>
<dbReference type="Ensembl" id="ENSLCNT00005035482.1">
    <property type="protein sequence ID" value="ENSLCNP00005031784.1"/>
    <property type="gene ID" value="ENSLCNG00005020706.1"/>
</dbReference>
<keyword evidence="2" id="KW-1185">Reference proteome</keyword>
<reference evidence="1" key="2">
    <citation type="submission" date="2025-09" db="UniProtKB">
        <authorList>
            <consortium name="Ensembl"/>
        </authorList>
    </citation>
    <scope>IDENTIFICATION</scope>
</reference>
<protein>
    <submittedName>
        <fullName evidence="1">Uncharacterized protein</fullName>
    </submittedName>
</protein>
<reference evidence="1" key="1">
    <citation type="submission" date="2025-08" db="UniProtKB">
        <authorList>
            <consortium name="Ensembl"/>
        </authorList>
    </citation>
    <scope>IDENTIFICATION</scope>
</reference>
<accession>A0A667HZ23</accession>
<sequence length="158" mass="16824">RPYVKVGPVSGKFVFAILSCPGRPCGLLSRASAVARFPVMYLLLGAPIISSVLPLFPELGKPQPQGSKRRLWMRLSSAAASRWLCSLLSSSEVSPVLIHHIPGPLSAEPLRSCGTLFRGTKSLFSPSLSMSLMSGYVLLGASFSQPSCLQVRGTSIGH</sequence>
<organism evidence="1 2">
    <name type="scientific">Lynx canadensis</name>
    <name type="common">Canada lynx</name>
    <name type="synonym">Felis canadensis</name>
    <dbReference type="NCBI Taxonomy" id="61383"/>
    <lineage>
        <taxon>Eukaryota</taxon>
        <taxon>Metazoa</taxon>
        <taxon>Chordata</taxon>
        <taxon>Craniata</taxon>
        <taxon>Vertebrata</taxon>
        <taxon>Euteleostomi</taxon>
        <taxon>Mammalia</taxon>
        <taxon>Eutheria</taxon>
        <taxon>Laurasiatheria</taxon>
        <taxon>Carnivora</taxon>
        <taxon>Feliformia</taxon>
        <taxon>Felidae</taxon>
        <taxon>Felinae</taxon>
        <taxon>Lynx</taxon>
    </lineage>
</organism>